<sequence length="204" mass="24144">MCMAYGRIHYGCYDARGCKQEVVENGNYIPTNKEGAKIPRTSWNEEQKIRYFLNCKAKKFLKCALIEAEYEKVHNYKSSKEISLGKTYDNYDQITNITQKGLASKAFKEKECYDDTLEEDCSYEDELSFILRKIHSMWNQKRGSRWKKNNNKHTKEAKDKNQAVCYECKKPKYFKSECPSLEKEKEKEKKKTSLKKKKKSLMET</sequence>
<feature type="compositionally biased region" description="Basic and acidic residues" evidence="1">
    <location>
        <begin position="180"/>
        <end position="191"/>
    </location>
</feature>
<comment type="caution">
    <text evidence="2">The sequence shown here is derived from an EMBL/GenBank/DDBJ whole genome shotgun (WGS) entry which is preliminary data.</text>
</comment>
<evidence type="ECO:0000313" key="3">
    <source>
        <dbReference type="Proteomes" id="UP000257109"/>
    </source>
</evidence>
<keyword evidence="3" id="KW-1185">Reference proteome</keyword>
<evidence type="ECO:0000313" key="2">
    <source>
        <dbReference type="EMBL" id="RDY02774.1"/>
    </source>
</evidence>
<evidence type="ECO:0000256" key="1">
    <source>
        <dbReference type="SAM" id="MobiDB-lite"/>
    </source>
</evidence>
<dbReference type="Proteomes" id="UP000257109">
    <property type="component" value="Unassembled WGS sequence"/>
</dbReference>
<name>A0A371HJ72_MUCPR</name>
<feature type="non-terminal residue" evidence="2">
    <location>
        <position position="1"/>
    </location>
</feature>
<feature type="region of interest" description="Disordered" evidence="1">
    <location>
        <begin position="179"/>
        <end position="204"/>
    </location>
</feature>
<dbReference type="AlphaFoldDB" id="A0A371HJ72"/>
<proteinExistence type="predicted"/>
<feature type="compositionally biased region" description="Basic residues" evidence="1">
    <location>
        <begin position="192"/>
        <end position="204"/>
    </location>
</feature>
<reference evidence="2" key="1">
    <citation type="submission" date="2018-05" db="EMBL/GenBank/DDBJ databases">
        <title>Draft genome of Mucuna pruriens seed.</title>
        <authorList>
            <person name="Nnadi N.E."/>
            <person name="Vos R."/>
            <person name="Hasami M.H."/>
            <person name="Devisetty U.K."/>
            <person name="Aguiy J.C."/>
        </authorList>
    </citation>
    <scope>NUCLEOTIDE SEQUENCE [LARGE SCALE GENOMIC DNA]</scope>
    <source>
        <strain evidence="2">JCA_2017</strain>
    </source>
</reference>
<organism evidence="2 3">
    <name type="scientific">Mucuna pruriens</name>
    <name type="common">Velvet bean</name>
    <name type="synonym">Dolichos pruriens</name>
    <dbReference type="NCBI Taxonomy" id="157652"/>
    <lineage>
        <taxon>Eukaryota</taxon>
        <taxon>Viridiplantae</taxon>
        <taxon>Streptophyta</taxon>
        <taxon>Embryophyta</taxon>
        <taxon>Tracheophyta</taxon>
        <taxon>Spermatophyta</taxon>
        <taxon>Magnoliopsida</taxon>
        <taxon>eudicotyledons</taxon>
        <taxon>Gunneridae</taxon>
        <taxon>Pentapetalae</taxon>
        <taxon>rosids</taxon>
        <taxon>fabids</taxon>
        <taxon>Fabales</taxon>
        <taxon>Fabaceae</taxon>
        <taxon>Papilionoideae</taxon>
        <taxon>50 kb inversion clade</taxon>
        <taxon>NPAAA clade</taxon>
        <taxon>indigoferoid/millettioid clade</taxon>
        <taxon>Phaseoleae</taxon>
        <taxon>Mucuna</taxon>
    </lineage>
</organism>
<gene>
    <name evidence="2" type="ORF">CR513_13729</name>
</gene>
<dbReference type="EMBL" id="QJKJ01002461">
    <property type="protein sequence ID" value="RDY02774.1"/>
    <property type="molecule type" value="Genomic_DNA"/>
</dbReference>
<accession>A0A371HJ72</accession>
<evidence type="ECO:0008006" key="4">
    <source>
        <dbReference type="Google" id="ProtNLM"/>
    </source>
</evidence>
<protein>
    <recommendedName>
        <fullName evidence="4">CCHC-type domain-containing protein</fullName>
    </recommendedName>
</protein>